<dbReference type="Proteomes" id="UP000619512">
    <property type="component" value="Unassembled WGS sequence"/>
</dbReference>
<evidence type="ECO:0000256" key="2">
    <source>
        <dbReference type="ARBA" id="ARBA00023015"/>
    </source>
</evidence>
<reference evidence="6" key="3">
    <citation type="submission" date="2022-12" db="EMBL/GenBank/DDBJ databases">
        <authorList>
            <person name="Sun Q."/>
            <person name="Kim S."/>
        </authorList>
    </citation>
    <scope>NUCLEOTIDE SEQUENCE</scope>
    <source>
        <strain evidence="6">KCTC 12344</strain>
    </source>
</reference>
<evidence type="ECO:0000256" key="3">
    <source>
        <dbReference type="ARBA" id="ARBA00023125"/>
    </source>
</evidence>
<dbReference type="InterPro" id="IPR000847">
    <property type="entry name" value="LysR_HTH_N"/>
</dbReference>
<dbReference type="CDD" id="cd08472">
    <property type="entry name" value="PBP2_CrgA_like_3"/>
    <property type="match status" value="1"/>
</dbReference>
<name>A0A4P7BM83_9BURK</name>
<dbReference type="InterPro" id="IPR005119">
    <property type="entry name" value="LysR_subst-bd"/>
</dbReference>
<proteinExistence type="inferred from homology"/>
<evidence type="ECO:0000313" key="7">
    <source>
        <dbReference type="EMBL" id="QBQ38749.1"/>
    </source>
</evidence>
<evidence type="ECO:0000313" key="6">
    <source>
        <dbReference type="EMBL" id="GGY84771.1"/>
    </source>
</evidence>
<sequence>MDRFDAMRLFTRIVELGNFSKAADDLKLPAATATHAIRQLEARLGVRLLHRTTRKVTPTSDGQAYYGRCLRILADVEETEAGFGHSGVAPKGRLRIDLPTLGRVFVLPRLHEFFSRYPDIELEIGLGDRHVDLVAEGVDCVLRVGELRDSSMVGRRVATLPQVTCASAAYLARHSMPATLDELRGHQAVNWYSSSSARMLPFEFMVEGTLRSLSLPGKVSVSEGEAYAACCVGDMGLAQLPRYRVHALLQSGRLCEVLPQHPPPPLPVTVLYPHQRQLSPRVRVFADWVAEVMATAHAVQPPIC</sequence>
<dbReference type="PANTHER" id="PTHR30537">
    <property type="entry name" value="HTH-TYPE TRANSCRIPTIONAL REGULATOR"/>
    <property type="match status" value="1"/>
</dbReference>
<dbReference type="Proteomes" id="UP000294359">
    <property type="component" value="Chromosome"/>
</dbReference>
<comment type="similarity">
    <text evidence="1">Belongs to the LysR transcriptional regulatory family.</text>
</comment>
<organism evidence="6 9">
    <name type="scientific">Pseudoduganella plicata</name>
    <dbReference type="NCBI Taxonomy" id="321984"/>
    <lineage>
        <taxon>Bacteria</taxon>
        <taxon>Pseudomonadati</taxon>
        <taxon>Pseudomonadota</taxon>
        <taxon>Betaproteobacteria</taxon>
        <taxon>Burkholderiales</taxon>
        <taxon>Oxalobacteraceae</taxon>
        <taxon>Telluria group</taxon>
        <taxon>Pseudoduganella</taxon>
    </lineage>
</organism>
<dbReference type="GO" id="GO:0006351">
    <property type="term" value="P:DNA-templated transcription"/>
    <property type="evidence" value="ECO:0007669"/>
    <property type="project" value="TreeGrafter"/>
</dbReference>
<dbReference type="FunFam" id="1.10.10.10:FF:000001">
    <property type="entry name" value="LysR family transcriptional regulator"/>
    <property type="match status" value="1"/>
</dbReference>
<protein>
    <submittedName>
        <fullName evidence="6">LysR family transcriptional regulator</fullName>
    </submittedName>
</protein>
<dbReference type="SUPFAM" id="SSF53850">
    <property type="entry name" value="Periplasmic binding protein-like II"/>
    <property type="match status" value="1"/>
</dbReference>
<keyword evidence="3" id="KW-0238">DNA-binding</keyword>
<dbReference type="GO" id="GO:0003700">
    <property type="term" value="F:DNA-binding transcription factor activity"/>
    <property type="evidence" value="ECO:0007669"/>
    <property type="project" value="InterPro"/>
</dbReference>
<dbReference type="Pfam" id="PF03466">
    <property type="entry name" value="LysR_substrate"/>
    <property type="match status" value="1"/>
</dbReference>
<gene>
    <name evidence="7" type="ORF">E1742_23200</name>
    <name evidence="6" type="ORF">GCM10007388_17430</name>
</gene>
<feature type="domain" description="HTH lysR-type" evidence="5">
    <location>
        <begin position="1"/>
        <end position="59"/>
    </location>
</feature>
<dbReference type="InterPro" id="IPR036390">
    <property type="entry name" value="WH_DNA-bd_sf"/>
</dbReference>
<dbReference type="EMBL" id="CP038026">
    <property type="protein sequence ID" value="QBQ38749.1"/>
    <property type="molecule type" value="Genomic_DNA"/>
</dbReference>
<dbReference type="Gene3D" id="1.10.10.10">
    <property type="entry name" value="Winged helix-like DNA-binding domain superfamily/Winged helix DNA-binding domain"/>
    <property type="match status" value="1"/>
</dbReference>
<dbReference type="Gene3D" id="3.40.190.290">
    <property type="match status" value="1"/>
</dbReference>
<keyword evidence="8" id="KW-1185">Reference proteome</keyword>
<evidence type="ECO:0000313" key="8">
    <source>
        <dbReference type="Proteomes" id="UP000294359"/>
    </source>
</evidence>
<evidence type="ECO:0000256" key="4">
    <source>
        <dbReference type="ARBA" id="ARBA00023163"/>
    </source>
</evidence>
<dbReference type="PROSITE" id="PS50931">
    <property type="entry name" value="HTH_LYSR"/>
    <property type="match status" value="1"/>
</dbReference>
<dbReference type="RefSeq" id="WP_134387448.1">
    <property type="nucleotide sequence ID" value="NZ_BMWW01000002.1"/>
</dbReference>
<keyword evidence="4" id="KW-0804">Transcription</keyword>
<evidence type="ECO:0000313" key="9">
    <source>
        <dbReference type="Proteomes" id="UP000619512"/>
    </source>
</evidence>
<evidence type="ECO:0000259" key="5">
    <source>
        <dbReference type="PROSITE" id="PS50931"/>
    </source>
</evidence>
<reference evidence="6" key="1">
    <citation type="journal article" date="2014" name="Int. J. Syst. Evol. Microbiol.">
        <title>Complete genome sequence of Corynebacterium casei LMG S-19264T (=DSM 44701T), isolated from a smear-ripened cheese.</title>
        <authorList>
            <consortium name="US DOE Joint Genome Institute (JGI-PGF)"/>
            <person name="Walter F."/>
            <person name="Albersmeier A."/>
            <person name="Kalinowski J."/>
            <person name="Ruckert C."/>
        </authorList>
    </citation>
    <scope>NUCLEOTIDE SEQUENCE</scope>
    <source>
        <strain evidence="6">KCTC 12344</strain>
    </source>
</reference>
<dbReference type="GO" id="GO:0043565">
    <property type="term" value="F:sequence-specific DNA binding"/>
    <property type="evidence" value="ECO:0007669"/>
    <property type="project" value="TreeGrafter"/>
</dbReference>
<dbReference type="EMBL" id="BMWW01000002">
    <property type="protein sequence ID" value="GGY84771.1"/>
    <property type="molecule type" value="Genomic_DNA"/>
</dbReference>
<dbReference type="AlphaFoldDB" id="A0A4P7BM83"/>
<dbReference type="OrthoDB" id="8538345at2"/>
<reference evidence="7 8" key="2">
    <citation type="submission" date="2019-03" db="EMBL/GenBank/DDBJ databases">
        <title>Draft Genome Sequences of Six Type Strains of the Genus Massilia.</title>
        <authorList>
            <person name="Miess H."/>
            <person name="Frediansyhah A."/>
            <person name="Gross H."/>
        </authorList>
    </citation>
    <scope>NUCLEOTIDE SEQUENCE [LARGE SCALE GENOMIC DNA]</scope>
    <source>
        <strain evidence="7 8">DSM 17505</strain>
    </source>
</reference>
<dbReference type="PANTHER" id="PTHR30537:SF72">
    <property type="entry name" value="LYSR FAMILY TRANSCRIPTIONAL REGULATOR"/>
    <property type="match status" value="1"/>
</dbReference>
<dbReference type="SUPFAM" id="SSF46785">
    <property type="entry name" value="Winged helix' DNA-binding domain"/>
    <property type="match status" value="1"/>
</dbReference>
<accession>A0A4P7BM83</accession>
<evidence type="ECO:0000256" key="1">
    <source>
        <dbReference type="ARBA" id="ARBA00009437"/>
    </source>
</evidence>
<dbReference type="Pfam" id="PF00126">
    <property type="entry name" value="HTH_1"/>
    <property type="match status" value="1"/>
</dbReference>
<keyword evidence="2" id="KW-0805">Transcription regulation</keyword>
<dbReference type="InterPro" id="IPR058163">
    <property type="entry name" value="LysR-type_TF_proteobact-type"/>
</dbReference>
<dbReference type="InterPro" id="IPR036388">
    <property type="entry name" value="WH-like_DNA-bd_sf"/>
</dbReference>